<reference evidence="1 2" key="1">
    <citation type="submission" date="2024-06" db="EMBL/GenBank/DDBJ databases">
        <title>The Natural Products Discovery Center: Release of the First 8490 Sequenced Strains for Exploring Actinobacteria Biosynthetic Diversity.</title>
        <authorList>
            <person name="Kalkreuter E."/>
            <person name="Kautsar S.A."/>
            <person name="Yang D."/>
            <person name="Bader C.D."/>
            <person name="Teijaro C.N."/>
            <person name="Fluegel L."/>
            <person name="Davis C.M."/>
            <person name="Simpson J.R."/>
            <person name="Lauterbach L."/>
            <person name="Steele A.D."/>
            <person name="Gui C."/>
            <person name="Meng S."/>
            <person name="Li G."/>
            <person name="Viehrig K."/>
            <person name="Ye F."/>
            <person name="Su P."/>
            <person name="Kiefer A.F."/>
            <person name="Nichols A."/>
            <person name="Cepeda A.J."/>
            <person name="Yan W."/>
            <person name="Fan B."/>
            <person name="Jiang Y."/>
            <person name="Adhikari A."/>
            <person name="Zheng C.-J."/>
            <person name="Schuster L."/>
            <person name="Cowan T.M."/>
            <person name="Smanski M.J."/>
            <person name="Chevrette M.G."/>
            <person name="De Carvalho L.P.S."/>
            <person name="Shen B."/>
        </authorList>
    </citation>
    <scope>NUCLEOTIDE SEQUENCE [LARGE SCALE GENOMIC DNA]</scope>
    <source>
        <strain evidence="1 2">NPDC050403</strain>
    </source>
</reference>
<name>A0ABV3FS07_9NOCA</name>
<comment type="caution">
    <text evidence="1">The sequence shown here is derived from an EMBL/GenBank/DDBJ whole genome shotgun (WGS) entry which is preliminary data.</text>
</comment>
<evidence type="ECO:0000313" key="1">
    <source>
        <dbReference type="EMBL" id="MEV0708204.1"/>
    </source>
</evidence>
<evidence type="ECO:0008006" key="3">
    <source>
        <dbReference type="Google" id="ProtNLM"/>
    </source>
</evidence>
<proteinExistence type="predicted"/>
<accession>A0ABV3FS07</accession>
<organism evidence="1 2">
    <name type="scientific">Nocardia aurea</name>
    <dbReference type="NCBI Taxonomy" id="2144174"/>
    <lineage>
        <taxon>Bacteria</taxon>
        <taxon>Bacillati</taxon>
        <taxon>Actinomycetota</taxon>
        <taxon>Actinomycetes</taxon>
        <taxon>Mycobacteriales</taxon>
        <taxon>Nocardiaceae</taxon>
        <taxon>Nocardia</taxon>
    </lineage>
</organism>
<keyword evidence="2" id="KW-1185">Reference proteome</keyword>
<dbReference type="Proteomes" id="UP001551695">
    <property type="component" value="Unassembled WGS sequence"/>
</dbReference>
<evidence type="ECO:0000313" key="2">
    <source>
        <dbReference type="Proteomes" id="UP001551695"/>
    </source>
</evidence>
<protein>
    <recommendedName>
        <fullName evidence="3">DUF4253 domain-containing protein</fullName>
    </recommendedName>
</protein>
<sequence>MPSPLQDTLFLLLMEPERPAPLRDAAAALPRSLAEFFSIVGEIPLGQDGFPRTVWNEGGGHPVVGEVTDDYWIVGLPALLADYWAADVTPLAAFLGPGVHTDHAADDADTGSITELPPRPLRGPLRLLFTNETRDGRAFVELDGSDDPPVHEHFASTGWGTPARPFSAWLFTLFADGYVFHDWAPCSFWGPNADLARSEVKAPLQLFKSGLWLRARGPLTDDARAALVAEFSEYDVRPYDDSTLEQFIDDDAAIWIVGATCWWLWADDTAALARIATLARTHGELGAFIADTRDARTVLADLG</sequence>
<gene>
    <name evidence="1" type="ORF">AB0I48_11610</name>
</gene>
<dbReference type="RefSeq" id="WP_357782630.1">
    <property type="nucleotide sequence ID" value="NZ_JBFAKC010000004.1"/>
</dbReference>
<dbReference type="EMBL" id="JBFAKC010000004">
    <property type="protein sequence ID" value="MEV0708204.1"/>
    <property type="molecule type" value="Genomic_DNA"/>
</dbReference>